<evidence type="ECO:0000256" key="2">
    <source>
        <dbReference type="SAM" id="Phobius"/>
    </source>
</evidence>
<feature type="domain" description="DUF6458" evidence="3">
    <location>
        <begin position="1"/>
        <end position="67"/>
    </location>
</feature>
<name>A0A0F0LAG1_9MICO</name>
<evidence type="ECO:0000259" key="3">
    <source>
        <dbReference type="Pfam" id="PF20059"/>
    </source>
</evidence>
<protein>
    <recommendedName>
        <fullName evidence="3">DUF6458 domain-containing protein</fullName>
    </recommendedName>
</protein>
<reference evidence="4 5" key="1">
    <citation type="submission" date="2015-02" db="EMBL/GenBank/DDBJ databases">
        <title>Draft genome sequences of ten Microbacterium spp. with emphasis on heavy metal contaminated environments.</title>
        <authorList>
            <person name="Corretto E."/>
        </authorList>
    </citation>
    <scope>NUCLEOTIDE SEQUENCE [LARGE SCALE GENOMIC DNA]</scope>
    <source>
        <strain evidence="4 5">BEL4b</strain>
    </source>
</reference>
<evidence type="ECO:0000313" key="5">
    <source>
        <dbReference type="Proteomes" id="UP000033640"/>
    </source>
</evidence>
<accession>A0A0F0LAG1</accession>
<feature type="transmembrane region" description="Helical" evidence="2">
    <location>
        <begin position="32"/>
        <end position="53"/>
    </location>
</feature>
<feature type="region of interest" description="Disordered" evidence="1">
    <location>
        <begin position="58"/>
        <end position="86"/>
    </location>
</feature>
<evidence type="ECO:0000256" key="1">
    <source>
        <dbReference type="SAM" id="MobiDB-lite"/>
    </source>
</evidence>
<gene>
    <name evidence="4" type="ORF">RS83_01889</name>
</gene>
<dbReference type="OrthoDB" id="4775046at2"/>
<dbReference type="AlphaFoldDB" id="A0A0F0LAG1"/>
<comment type="caution">
    <text evidence="4">The sequence shown here is derived from an EMBL/GenBank/DDBJ whole genome shotgun (WGS) entry which is preliminary data.</text>
</comment>
<keyword evidence="2" id="KW-0812">Transmembrane</keyword>
<dbReference type="Pfam" id="PF20059">
    <property type="entry name" value="DUF6458"/>
    <property type="match status" value="1"/>
</dbReference>
<sequence length="86" mass="9084">MGIGSGIALFVIGAILAFAVNIDTGGYVNLDLIGYILMGAGVVVFLISLILVMRSRRTDSVARTSVDPATGERVTRRSVRNDDTIA</sequence>
<feature type="compositionally biased region" description="Basic and acidic residues" evidence="1">
    <location>
        <begin position="73"/>
        <end position="86"/>
    </location>
</feature>
<dbReference type="EMBL" id="JYIW01000024">
    <property type="protein sequence ID" value="KJL29260.1"/>
    <property type="molecule type" value="Genomic_DNA"/>
</dbReference>
<dbReference type="InterPro" id="IPR045597">
    <property type="entry name" value="DUF6458"/>
</dbReference>
<dbReference type="Proteomes" id="UP000033640">
    <property type="component" value="Unassembled WGS sequence"/>
</dbReference>
<dbReference type="PATRIC" id="fig|82380.11.peg.1923"/>
<dbReference type="RefSeq" id="WP_045279242.1">
    <property type="nucleotide sequence ID" value="NZ_CAKKLT010000017.1"/>
</dbReference>
<keyword evidence="2" id="KW-1133">Transmembrane helix</keyword>
<proteinExistence type="predicted"/>
<keyword evidence="2" id="KW-0472">Membrane</keyword>
<evidence type="ECO:0000313" key="4">
    <source>
        <dbReference type="EMBL" id="KJL29260.1"/>
    </source>
</evidence>
<organism evidence="4 5">
    <name type="scientific">Microbacterium oxydans</name>
    <dbReference type="NCBI Taxonomy" id="82380"/>
    <lineage>
        <taxon>Bacteria</taxon>
        <taxon>Bacillati</taxon>
        <taxon>Actinomycetota</taxon>
        <taxon>Actinomycetes</taxon>
        <taxon>Micrococcales</taxon>
        <taxon>Microbacteriaceae</taxon>
        <taxon>Microbacterium</taxon>
    </lineage>
</organism>